<feature type="region of interest" description="Disordered" evidence="1">
    <location>
        <begin position="1"/>
        <end position="85"/>
    </location>
</feature>
<protein>
    <submittedName>
        <fullName evidence="2">(northern house mosquito) hypothetical protein</fullName>
    </submittedName>
</protein>
<accession>A0A8D8BYJ5</accession>
<evidence type="ECO:0000256" key="1">
    <source>
        <dbReference type="SAM" id="MobiDB-lite"/>
    </source>
</evidence>
<proteinExistence type="predicted"/>
<organism evidence="2">
    <name type="scientific">Culex pipiens</name>
    <name type="common">House mosquito</name>
    <dbReference type="NCBI Taxonomy" id="7175"/>
    <lineage>
        <taxon>Eukaryota</taxon>
        <taxon>Metazoa</taxon>
        <taxon>Ecdysozoa</taxon>
        <taxon>Arthropoda</taxon>
        <taxon>Hexapoda</taxon>
        <taxon>Insecta</taxon>
        <taxon>Pterygota</taxon>
        <taxon>Neoptera</taxon>
        <taxon>Endopterygota</taxon>
        <taxon>Diptera</taxon>
        <taxon>Nematocera</taxon>
        <taxon>Culicoidea</taxon>
        <taxon>Culicidae</taxon>
        <taxon>Culicinae</taxon>
        <taxon>Culicini</taxon>
        <taxon>Culex</taxon>
        <taxon>Culex</taxon>
    </lineage>
</organism>
<dbReference type="AlphaFoldDB" id="A0A8D8BYJ5"/>
<reference evidence="2" key="1">
    <citation type="submission" date="2021-05" db="EMBL/GenBank/DDBJ databases">
        <authorList>
            <person name="Alioto T."/>
            <person name="Alioto T."/>
            <person name="Gomez Garrido J."/>
        </authorList>
    </citation>
    <scope>NUCLEOTIDE SEQUENCE</scope>
</reference>
<feature type="compositionally biased region" description="Low complexity" evidence="1">
    <location>
        <begin position="28"/>
        <end position="47"/>
    </location>
</feature>
<dbReference type="EMBL" id="HBUE01097459">
    <property type="protein sequence ID" value="CAG6483680.1"/>
    <property type="molecule type" value="Transcribed_RNA"/>
</dbReference>
<feature type="compositionally biased region" description="Low complexity" evidence="1">
    <location>
        <begin position="63"/>
        <end position="73"/>
    </location>
</feature>
<name>A0A8D8BYJ5_CULPI</name>
<sequence length="234" mass="25613">MEKGIRFVDVGNPAKSGSDDSDSETGQSAGDSNSDADASSDGTSSNEDTAKDSDSEDEESERVSSQSSITSIDGSKENHPPRNITSSDLQNLIVTRWNLGAEVFNVLEGKVKVDTLKLLRESDLQELFGKELMDEKVRLRQKLQTWPASVMFVPPQEGSSKPRKIQLNSSSVRATDLNALLQTNEKGKIVVRYYEQYKTLTKSLRTDLAGVIVDSYIAAGRKFPMPDMGISNSS</sequence>
<evidence type="ECO:0000313" key="2">
    <source>
        <dbReference type="EMBL" id="CAG6483680.1"/>
    </source>
</evidence>